<evidence type="ECO:0000313" key="3">
    <source>
        <dbReference type="Proteomes" id="UP000248659"/>
    </source>
</evidence>
<gene>
    <name evidence="2" type="ORF">BYZ73_20850</name>
</gene>
<protein>
    <submittedName>
        <fullName evidence="2">Uncharacterized protein</fullName>
    </submittedName>
</protein>
<feature type="compositionally biased region" description="Basic and acidic residues" evidence="1">
    <location>
        <begin position="97"/>
        <end position="118"/>
    </location>
</feature>
<dbReference type="RefSeq" id="WP_112317532.1">
    <property type="nucleotide sequence ID" value="NZ_MUAV01000071.1"/>
</dbReference>
<feature type="compositionally biased region" description="Low complexity" evidence="1">
    <location>
        <begin position="79"/>
        <end position="96"/>
    </location>
</feature>
<name>A0ABX9DDC2_9RHOB</name>
<reference evidence="2 3" key="1">
    <citation type="submission" date="2017-01" db="EMBL/GenBank/DDBJ databases">
        <title>Genome sequence of Rhodovulum viride JA756.</title>
        <authorList>
            <person name="Lakshmi K.V."/>
            <person name="Tushar L.D."/>
            <person name="Sasikala C."/>
            <person name="Venkataramana C."/>
        </authorList>
    </citation>
    <scope>NUCLEOTIDE SEQUENCE [LARGE SCALE GENOMIC DNA]</scope>
    <source>
        <strain evidence="2 3">JA756</strain>
    </source>
</reference>
<feature type="region of interest" description="Disordered" evidence="1">
    <location>
        <begin position="78"/>
        <end position="118"/>
    </location>
</feature>
<accession>A0ABX9DDC2</accession>
<evidence type="ECO:0000256" key="1">
    <source>
        <dbReference type="SAM" id="MobiDB-lite"/>
    </source>
</evidence>
<sequence length="118" mass="12058">MTKVILKFRRAYGRYNRGEVAGFAPALAAKLTRGEDPVAAVFDRAAEAQLAAAADPAGIEAKAADLAAREAALAEREAALAQAEAKAQAGAPPKQGKAPDKAPDKESAKDADKDAATA</sequence>
<organism evidence="2 3">
    <name type="scientific">Rhodovulum viride</name>
    <dbReference type="NCBI Taxonomy" id="1231134"/>
    <lineage>
        <taxon>Bacteria</taxon>
        <taxon>Pseudomonadati</taxon>
        <taxon>Pseudomonadota</taxon>
        <taxon>Alphaproteobacteria</taxon>
        <taxon>Rhodobacterales</taxon>
        <taxon>Paracoccaceae</taxon>
        <taxon>Rhodovulum</taxon>
    </lineage>
</organism>
<keyword evidence="3" id="KW-1185">Reference proteome</keyword>
<dbReference type="Proteomes" id="UP000248659">
    <property type="component" value="Unassembled WGS sequence"/>
</dbReference>
<evidence type="ECO:0000313" key="2">
    <source>
        <dbReference type="EMBL" id="RAP39382.1"/>
    </source>
</evidence>
<comment type="caution">
    <text evidence="2">The sequence shown here is derived from an EMBL/GenBank/DDBJ whole genome shotgun (WGS) entry which is preliminary data.</text>
</comment>
<dbReference type="EMBL" id="MUAV01000071">
    <property type="protein sequence ID" value="RAP39382.1"/>
    <property type="molecule type" value="Genomic_DNA"/>
</dbReference>
<proteinExistence type="predicted"/>